<dbReference type="PROSITE" id="PS50952">
    <property type="entry name" value="KIX"/>
    <property type="match status" value="1"/>
</dbReference>
<dbReference type="OrthoDB" id="899at2759"/>
<evidence type="ECO:0000313" key="4">
    <source>
        <dbReference type="Proteomes" id="UP000494165"/>
    </source>
</evidence>
<dbReference type="GO" id="GO:0003712">
    <property type="term" value="F:transcription coregulator activity"/>
    <property type="evidence" value="ECO:0007669"/>
    <property type="project" value="InterPro"/>
</dbReference>
<dbReference type="Proteomes" id="UP000494165">
    <property type="component" value="Unassembled WGS sequence"/>
</dbReference>
<protein>
    <recommendedName>
        <fullName evidence="2">KIX domain-containing protein</fullName>
    </recommendedName>
</protein>
<comment type="caution">
    <text evidence="3">The sequence shown here is derived from an EMBL/GenBank/DDBJ whole genome shotgun (WGS) entry which is preliminary data.</text>
</comment>
<reference evidence="3 4" key="1">
    <citation type="submission" date="2020-04" db="EMBL/GenBank/DDBJ databases">
        <authorList>
            <person name="Alioto T."/>
            <person name="Alioto T."/>
            <person name="Gomez Garrido J."/>
        </authorList>
    </citation>
    <scope>NUCLEOTIDE SEQUENCE [LARGE SCALE GENOMIC DNA]</scope>
</reference>
<keyword evidence="4" id="KW-1185">Reference proteome</keyword>
<keyword evidence="1" id="KW-0539">Nucleus</keyword>
<dbReference type="InterPro" id="IPR003101">
    <property type="entry name" value="KIX_dom"/>
</dbReference>
<evidence type="ECO:0000256" key="1">
    <source>
        <dbReference type="ARBA" id="ARBA00023242"/>
    </source>
</evidence>
<evidence type="ECO:0000259" key="2">
    <source>
        <dbReference type="PROSITE" id="PS50952"/>
    </source>
</evidence>
<dbReference type="AlphaFoldDB" id="A0A8S1BUS4"/>
<feature type="domain" description="KIX" evidence="2">
    <location>
        <begin position="128"/>
        <end position="210"/>
    </location>
</feature>
<gene>
    <name evidence="3" type="ORF">CLODIP_2_CD03351</name>
</gene>
<dbReference type="EMBL" id="CADEPI010000004">
    <property type="protein sequence ID" value="CAB3360879.1"/>
    <property type="molecule type" value="Genomic_DNA"/>
</dbReference>
<dbReference type="SUPFAM" id="SSF47040">
    <property type="entry name" value="Kix domain of CBP (creb binding protein)"/>
    <property type="match status" value="1"/>
</dbReference>
<accession>A0A8S1BUS4</accession>
<dbReference type="GO" id="GO:0006355">
    <property type="term" value="P:regulation of DNA-templated transcription"/>
    <property type="evidence" value="ECO:0007669"/>
    <property type="project" value="InterPro"/>
</dbReference>
<proteinExistence type="predicted"/>
<organism evidence="3 4">
    <name type="scientific">Cloeon dipterum</name>
    <dbReference type="NCBI Taxonomy" id="197152"/>
    <lineage>
        <taxon>Eukaryota</taxon>
        <taxon>Metazoa</taxon>
        <taxon>Ecdysozoa</taxon>
        <taxon>Arthropoda</taxon>
        <taxon>Hexapoda</taxon>
        <taxon>Insecta</taxon>
        <taxon>Pterygota</taxon>
        <taxon>Palaeoptera</taxon>
        <taxon>Ephemeroptera</taxon>
        <taxon>Pisciforma</taxon>
        <taxon>Baetidae</taxon>
        <taxon>Cloeon</taxon>
    </lineage>
</organism>
<evidence type="ECO:0000313" key="3">
    <source>
        <dbReference type="EMBL" id="CAB3360879.1"/>
    </source>
</evidence>
<dbReference type="Gene3D" id="1.10.246.20">
    <property type="entry name" value="Coactivator CBP, KIX domain"/>
    <property type="match status" value="1"/>
</dbReference>
<sequence>MRNKHAKMQEPGKQKQQYVLTMAKLELQPADDGWLNQQQKMTRDHQRSHEQFAWRVTHSYRCTEVSCTPICQETKMVIFDRLCKRHVKHCNMGGKCRVPLAFCAKVKRKLMLQPTPWKVKDIEARPMPIVKEWHKEVRLEFRDHTVQKIFTVLASTPYLLELVIPRNTQMSEFAIQAVKIELEMFKMATSKNEYHCLIANKIYNMESDQERSFKATRCNLPLTINKYNYKRNMNRLPSMVGHLPLKKPRVSLPNLNQQHQNHICNCNRGL</sequence>
<name>A0A8S1BUS4_9INSE</name>
<dbReference type="Pfam" id="PF02172">
    <property type="entry name" value="KIX"/>
    <property type="match status" value="1"/>
</dbReference>
<dbReference type="InterPro" id="IPR036529">
    <property type="entry name" value="KIX_dom_sf"/>
</dbReference>